<proteinExistence type="predicted"/>
<evidence type="ECO:0000313" key="1">
    <source>
        <dbReference type="EMBL" id="MDL2418840.1"/>
    </source>
</evidence>
<accession>A0ABT7KXG2</accession>
<sequence length="43" mass="4957">MKLVEEILKNKELSNVDEVTKDGLMKFTINHPLIKDEEKSGQN</sequence>
<reference evidence="1 2" key="1">
    <citation type="journal article" date="2023" name="Int. J. Mol. Sci.">
        <title>Pathogenicity and Genomic Characterization of a Novel Genospecies, Bacillus shihchuchen, of the Bacillus cereus Group Isolated from Chinese Softshell Turtle (Pelodiscus sinensis).</title>
        <authorList>
            <person name="Cheng L.W."/>
            <person name="Byadgi O.V."/>
            <person name="Tsai C.E."/>
            <person name="Wang P.C."/>
            <person name="Chen S.C."/>
        </authorList>
    </citation>
    <scope>NUCLEOTIDE SEQUENCE [LARGE SCALE GENOMIC DNA]</scope>
    <source>
        <strain evidence="1 2">QF108-045</strain>
    </source>
</reference>
<protein>
    <submittedName>
        <fullName evidence="1">Uncharacterized protein</fullName>
    </submittedName>
</protein>
<organism evidence="1 2">
    <name type="scientific">Bacillus shihchuchen</name>
    <dbReference type="NCBI Taxonomy" id="3036942"/>
    <lineage>
        <taxon>Bacteria</taxon>
        <taxon>Bacillati</taxon>
        <taxon>Bacillota</taxon>
        <taxon>Bacilli</taxon>
        <taxon>Bacillales</taxon>
        <taxon>Bacillaceae</taxon>
        <taxon>Bacillus</taxon>
        <taxon>Bacillus cereus group</taxon>
    </lineage>
</organism>
<dbReference type="EMBL" id="JASWHZ010000001">
    <property type="protein sequence ID" value="MDL2418840.1"/>
    <property type="molecule type" value="Genomic_DNA"/>
</dbReference>
<dbReference type="Proteomes" id="UP001229716">
    <property type="component" value="Unassembled WGS sequence"/>
</dbReference>
<name>A0ABT7KXG2_9BACI</name>
<keyword evidence="2" id="KW-1185">Reference proteome</keyword>
<comment type="caution">
    <text evidence="1">The sequence shown here is derived from an EMBL/GenBank/DDBJ whole genome shotgun (WGS) entry which is preliminary data.</text>
</comment>
<gene>
    <name evidence="1" type="ORF">P6F46_21955</name>
</gene>
<evidence type="ECO:0000313" key="2">
    <source>
        <dbReference type="Proteomes" id="UP001229716"/>
    </source>
</evidence>